<feature type="signal peptide" evidence="1">
    <location>
        <begin position="1"/>
        <end position="22"/>
    </location>
</feature>
<dbReference type="Proteomes" id="UP000232196">
    <property type="component" value="Unassembled WGS sequence"/>
</dbReference>
<evidence type="ECO:0000313" key="2">
    <source>
        <dbReference type="EMBL" id="PJZ27104.1"/>
    </source>
</evidence>
<gene>
    <name evidence="2" type="ORF">CH357_00635</name>
</gene>
<evidence type="ECO:0000313" key="3">
    <source>
        <dbReference type="Proteomes" id="UP000232196"/>
    </source>
</evidence>
<keyword evidence="3" id="KW-1185">Reference proteome</keyword>
<dbReference type="AlphaFoldDB" id="A0A2M9XHH6"/>
<reference evidence="2 3" key="1">
    <citation type="submission" date="2017-07" db="EMBL/GenBank/DDBJ databases">
        <title>Leptospira spp. isolated from tropical soils.</title>
        <authorList>
            <person name="Thibeaux R."/>
            <person name="Iraola G."/>
            <person name="Ferres I."/>
            <person name="Bierque E."/>
            <person name="Girault D."/>
            <person name="Soupe-Gilbert M.-E."/>
            <person name="Picardeau M."/>
            <person name="Goarant C."/>
        </authorList>
    </citation>
    <scope>NUCLEOTIDE SEQUENCE [LARGE SCALE GENOMIC DNA]</scope>
    <source>
        <strain evidence="2 3">MCA1-C-A1</strain>
    </source>
</reference>
<dbReference type="EMBL" id="NPDN01000001">
    <property type="protein sequence ID" value="PJZ27104.1"/>
    <property type="molecule type" value="Genomic_DNA"/>
</dbReference>
<evidence type="ECO:0008006" key="4">
    <source>
        <dbReference type="Google" id="ProtNLM"/>
    </source>
</evidence>
<dbReference type="RefSeq" id="WP_100704853.1">
    <property type="nucleotide sequence ID" value="NZ_NPDL01000004.1"/>
</dbReference>
<dbReference type="OrthoDB" id="332279at2"/>
<name>A0A2M9XHH6_9LEPT</name>
<evidence type="ECO:0000256" key="1">
    <source>
        <dbReference type="SAM" id="SignalP"/>
    </source>
</evidence>
<sequence length="88" mass="9760">MKSKIRAFFLVCFSTILLYSFSDCGLLVNHEDLCAEDLKNYDDCFTIMLIADPACGQGTGTCLPAYVQLAKTLCASRMKVKGCRAHRN</sequence>
<protein>
    <recommendedName>
        <fullName evidence="4">Cys-rich protein</fullName>
    </recommendedName>
</protein>
<proteinExistence type="predicted"/>
<accession>A0A2M9XHH6</accession>
<keyword evidence="1" id="KW-0732">Signal</keyword>
<feature type="chain" id="PRO_5014754421" description="Cys-rich protein" evidence="1">
    <location>
        <begin position="23"/>
        <end position="88"/>
    </location>
</feature>
<comment type="caution">
    <text evidence="2">The sequence shown here is derived from an EMBL/GenBank/DDBJ whole genome shotgun (WGS) entry which is preliminary data.</text>
</comment>
<organism evidence="2 3">
    <name type="scientific">Leptospira hartskeerlii</name>
    <dbReference type="NCBI Taxonomy" id="2023177"/>
    <lineage>
        <taxon>Bacteria</taxon>
        <taxon>Pseudomonadati</taxon>
        <taxon>Spirochaetota</taxon>
        <taxon>Spirochaetia</taxon>
        <taxon>Leptospirales</taxon>
        <taxon>Leptospiraceae</taxon>
        <taxon>Leptospira</taxon>
    </lineage>
</organism>